<protein>
    <recommendedName>
        <fullName evidence="4">Secreted protein</fullName>
    </recommendedName>
</protein>
<name>A0ABZ1RD74_9ACTN</name>
<gene>
    <name evidence="2" type="ORF">OHU17_02285</name>
</gene>
<keyword evidence="3" id="KW-1185">Reference proteome</keyword>
<evidence type="ECO:0000313" key="3">
    <source>
        <dbReference type="Proteomes" id="UP001432075"/>
    </source>
</evidence>
<accession>A0ABZ1RD74</accession>
<sequence>MKKALFSLMTAAALATSVMAATPAQASVSYQVNPTRACQQQYGGGVFGASHYKWSPDGLYCYGLSFPAAITWIGTLDKHRIYSYCRATYGNRADAKVGAGWRLPESAWWCVIS</sequence>
<evidence type="ECO:0000313" key="2">
    <source>
        <dbReference type="EMBL" id="WUO44722.1"/>
    </source>
</evidence>
<evidence type="ECO:0000256" key="1">
    <source>
        <dbReference type="SAM" id="SignalP"/>
    </source>
</evidence>
<organism evidence="2 3">
    <name type="scientific">Streptomyces goshikiensis</name>
    <dbReference type="NCBI Taxonomy" id="1942"/>
    <lineage>
        <taxon>Bacteria</taxon>
        <taxon>Bacillati</taxon>
        <taxon>Actinomycetota</taxon>
        <taxon>Actinomycetes</taxon>
        <taxon>Kitasatosporales</taxon>
        <taxon>Streptomycetaceae</taxon>
        <taxon>Streptomyces</taxon>
    </lineage>
</organism>
<feature type="chain" id="PRO_5045545510" description="Secreted protein" evidence="1">
    <location>
        <begin position="21"/>
        <end position="113"/>
    </location>
</feature>
<dbReference type="Proteomes" id="UP001432075">
    <property type="component" value="Chromosome"/>
</dbReference>
<keyword evidence="1" id="KW-0732">Signal</keyword>
<evidence type="ECO:0008006" key="4">
    <source>
        <dbReference type="Google" id="ProtNLM"/>
    </source>
</evidence>
<dbReference type="RefSeq" id="WP_322871599.1">
    <property type="nucleotide sequence ID" value="NZ_CP108057.1"/>
</dbReference>
<proteinExistence type="predicted"/>
<reference evidence="2" key="1">
    <citation type="submission" date="2022-10" db="EMBL/GenBank/DDBJ databases">
        <title>The complete genomes of actinobacterial strains from the NBC collection.</title>
        <authorList>
            <person name="Joergensen T.S."/>
            <person name="Alvarez Arevalo M."/>
            <person name="Sterndorff E.B."/>
            <person name="Faurdal D."/>
            <person name="Vuksanovic O."/>
            <person name="Mourched A.-S."/>
            <person name="Charusanti P."/>
            <person name="Shaw S."/>
            <person name="Blin K."/>
            <person name="Weber T."/>
        </authorList>
    </citation>
    <scope>NUCLEOTIDE SEQUENCE</scope>
    <source>
        <strain evidence="2">NBC_00283</strain>
    </source>
</reference>
<feature type="signal peptide" evidence="1">
    <location>
        <begin position="1"/>
        <end position="20"/>
    </location>
</feature>
<dbReference type="EMBL" id="CP108057">
    <property type="protein sequence ID" value="WUO44722.1"/>
    <property type="molecule type" value="Genomic_DNA"/>
</dbReference>